<evidence type="ECO:0000256" key="4">
    <source>
        <dbReference type="SAM" id="MobiDB-lite"/>
    </source>
</evidence>
<name>A0ABY0HCH6_9PEZI</name>
<dbReference type="InterPro" id="IPR007529">
    <property type="entry name" value="Znf_HIT"/>
</dbReference>
<reference evidence="6 7" key="1">
    <citation type="submission" date="2018-06" db="EMBL/GenBank/DDBJ databases">
        <title>Complete Genomes of Monosporascus.</title>
        <authorList>
            <person name="Robinson A.J."/>
            <person name="Natvig D.O."/>
        </authorList>
    </citation>
    <scope>NUCLEOTIDE SEQUENCE [LARGE SCALE GENOMIC DNA]</scope>
    <source>
        <strain evidence="6 7">CBS 609.92</strain>
    </source>
</reference>
<sequence>MNNFGVIEIASAKTTNAPGWAYVPDTGPVPAAVALQQHPANRKRGARNQAAASGLSHADANARQEAKVRRELEILDRDNYHRDANIPIPPKPGGGSSSSSRTAAAAQANKHTPNVRRILQSQKTFANHLDDFEAMLAHADGGGGAAASASAAASACGSGGTGSRRAAAAQKKGAAADRGTPKAAPATPVVKSEDVEMRDVDADAGTTSSRYLQPPAHPPPPPLPGDDDPLLASRVPPVPTDEELHALLAAPPLNYVEARAGWTEEEQRYPTRVFCEVCGYWGRVRCMKCGVRVCALDCLETHREECITRYGL</sequence>
<evidence type="ECO:0000256" key="3">
    <source>
        <dbReference type="ARBA" id="ARBA00022833"/>
    </source>
</evidence>
<organism evidence="6 7">
    <name type="scientific">Monosporascus cannonballus</name>
    <dbReference type="NCBI Taxonomy" id="155416"/>
    <lineage>
        <taxon>Eukaryota</taxon>
        <taxon>Fungi</taxon>
        <taxon>Dikarya</taxon>
        <taxon>Ascomycota</taxon>
        <taxon>Pezizomycotina</taxon>
        <taxon>Sordariomycetes</taxon>
        <taxon>Xylariomycetidae</taxon>
        <taxon>Xylariales</taxon>
        <taxon>Xylariales incertae sedis</taxon>
        <taxon>Monosporascus</taxon>
    </lineage>
</organism>
<keyword evidence="3" id="KW-0862">Zinc</keyword>
<feature type="compositionally biased region" description="Pro residues" evidence="4">
    <location>
        <begin position="215"/>
        <end position="224"/>
    </location>
</feature>
<feature type="compositionally biased region" description="Basic and acidic residues" evidence="4">
    <location>
        <begin position="191"/>
        <end position="201"/>
    </location>
</feature>
<accession>A0ABY0HCH6</accession>
<dbReference type="CDD" id="cd21437">
    <property type="entry name" value="zf-HIT_ZNHIT1_like"/>
    <property type="match status" value="1"/>
</dbReference>
<dbReference type="InterPro" id="IPR039723">
    <property type="entry name" value="Vps71/ZNHIT1"/>
</dbReference>
<keyword evidence="7" id="KW-1185">Reference proteome</keyword>
<dbReference type="PANTHER" id="PTHR13093">
    <property type="entry name" value="ZINC FINGER HIT DOMAIN CONTAINING PROTEIN 1"/>
    <property type="match status" value="1"/>
</dbReference>
<dbReference type="Proteomes" id="UP000294003">
    <property type="component" value="Unassembled WGS sequence"/>
</dbReference>
<evidence type="ECO:0000313" key="6">
    <source>
        <dbReference type="EMBL" id="RYO88221.1"/>
    </source>
</evidence>
<evidence type="ECO:0000256" key="1">
    <source>
        <dbReference type="ARBA" id="ARBA00022723"/>
    </source>
</evidence>
<evidence type="ECO:0000259" key="5">
    <source>
        <dbReference type="Pfam" id="PF04438"/>
    </source>
</evidence>
<dbReference type="EMBL" id="QJNS01000090">
    <property type="protein sequence ID" value="RYO88221.1"/>
    <property type="molecule type" value="Genomic_DNA"/>
</dbReference>
<feature type="region of interest" description="Disordered" evidence="4">
    <location>
        <begin position="153"/>
        <end position="234"/>
    </location>
</feature>
<gene>
    <name evidence="6" type="ORF">DL762_003826</name>
</gene>
<dbReference type="Pfam" id="PF04438">
    <property type="entry name" value="zf-HIT"/>
    <property type="match status" value="1"/>
</dbReference>
<evidence type="ECO:0000256" key="2">
    <source>
        <dbReference type="ARBA" id="ARBA00022771"/>
    </source>
</evidence>
<keyword evidence="1" id="KW-0479">Metal-binding</keyword>
<comment type="caution">
    <text evidence="6">The sequence shown here is derived from an EMBL/GenBank/DDBJ whole genome shotgun (WGS) entry which is preliminary data.</text>
</comment>
<feature type="compositionally biased region" description="Low complexity" evidence="4">
    <location>
        <begin position="97"/>
        <end position="108"/>
    </location>
</feature>
<feature type="domain" description="HIT-type" evidence="5">
    <location>
        <begin position="272"/>
        <end position="299"/>
    </location>
</feature>
<evidence type="ECO:0000313" key="7">
    <source>
        <dbReference type="Proteomes" id="UP000294003"/>
    </source>
</evidence>
<proteinExistence type="predicted"/>
<feature type="region of interest" description="Disordered" evidence="4">
    <location>
        <begin position="39"/>
        <end position="116"/>
    </location>
</feature>
<keyword evidence="2" id="KW-0863">Zinc-finger</keyword>
<protein>
    <recommendedName>
        <fullName evidence="5">HIT-type domain-containing protein</fullName>
    </recommendedName>
</protein>
<feature type="compositionally biased region" description="Low complexity" evidence="4">
    <location>
        <begin position="163"/>
        <end position="173"/>
    </location>
</feature>
<feature type="compositionally biased region" description="Basic and acidic residues" evidence="4">
    <location>
        <begin position="60"/>
        <end position="84"/>
    </location>
</feature>